<gene>
    <name evidence="7" type="ORF">PMEA_00031772</name>
</gene>
<sequence length="226" mass="26153">KEKEHFEENHAQINCVQCGQKTTRSEEGNHLAYECGKRPITCHYCELRLPRERMSEHQEFCGTRTEFCQTRTEFCHKCSRYVLVRDFIDHDSACDGGMNDRQHDLPMSLPCEFCGSLIQQDELDAHQRECQRLEETEGAQIPLVVEDSDGVFREMVRTPDNFTSSNSHDNQFKRKVKTTASSDSHDSIETESEDNSIVALPCEICDELCPSDKLMEHQEQSIQERE</sequence>
<evidence type="ECO:0000256" key="1">
    <source>
        <dbReference type="ARBA" id="ARBA00022723"/>
    </source>
</evidence>
<dbReference type="Proteomes" id="UP001159428">
    <property type="component" value="Unassembled WGS sequence"/>
</dbReference>
<feature type="compositionally biased region" description="Polar residues" evidence="5">
    <location>
        <begin position="160"/>
        <end position="169"/>
    </location>
</feature>
<feature type="zinc finger region" description="TRAF-type" evidence="4">
    <location>
        <begin position="30"/>
        <end position="75"/>
    </location>
</feature>
<feature type="non-terminal residue" evidence="7">
    <location>
        <position position="226"/>
    </location>
</feature>
<evidence type="ECO:0000313" key="7">
    <source>
        <dbReference type="EMBL" id="CAH3043881.1"/>
    </source>
</evidence>
<keyword evidence="3 4" id="KW-0862">Zinc</keyword>
<keyword evidence="8" id="KW-1185">Reference proteome</keyword>
<dbReference type="GO" id="GO:0008270">
    <property type="term" value="F:zinc ion binding"/>
    <property type="evidence" value="ECO:0007669"/>
    <property type="project" value="UniProtKB-KW"/>
</dbReference>
<dbReference type="InterPro" id="IPR051986">
    <property type="entry name" value="Innate_Immune_Apopt_Reg"/>
</dbReference>
<dbReference type="InterPro" id="IPR001293">
    <property type="entry name" value="Znf_TRAF"/>
</dbReference>
<organism evidence="7 8">
    <name type="scientific">Pocillopora meandrina</name>
    <dbReference type="NCBI Taxonomy" id="46732"/>
    <lineage>
        <taxon>Eukaryota</taxon>
        <taxon>Metazoa</taxon>
        <taxon>Cnidaria</taxon>
        <taxon>Anthozoa</taxon>
        <taxon>Hexacorallia</taxon>
        <taxon>Scleractinia</taxon>
        <taxon>Astrocoeniina</taxon>
        <taxon>Pocilloporidae</taxon>
        <taxon>Pocillopora</taxon>
    </lineage>
</organism>
<evidence type="ECO:0000256" key="5">
    <source>
        <dbReference type="SAM" id="MobiDB-lite"/>
    </source>
</evidence>
<feature type="region of interest" description="Disordered" evidence="5">
    <location>
        <begin position="159"/>
        <end position="195"/>
    </location>
</feature>
<reference evidence="7 8" key="1">
    <citation type="submission" date="2022-05" db="EMBL/GenBank/DDBJ databases">
        <authorList>
            <consortium name="Genoscope - CEA"/>
            <person name="William W."/>
        </authorList>
    </citation>
    <scope>NUCLEOTIDE SEQUENCE [LARGE SCALE GENOMIC DNA]</scope>
</reference>
<evidence type="ECO:0000256" key="3">
    <source>
        <dbReference type="ARBA" id="ARBA00022833"/>
    </source>
</evidence>
<feature type="domain" description="TRAF-type" evidence="6">
    <location>
        <begin position="30"/>
        <end position="75"/>
    </location>
</feature>
<evidence type="ECO:0000313" key="8">
    <source>
        <dbReference type="Proteomes" id="UP001159428"/>
    </source>
</evidence>
<accession>A0AAU9W1T2</accession>
<dbReference type="AlphaFoldDB" id="A0AAU9W1T2"/>
<evidence type="ECO:0000256" key="4">
    <source>
        <dbReference type="PROSITE-ProRule" id="PRU00207"/>
    </source>
</evidence>
<comment type="caution">
    <text evidence="7">The sequence shown here is derived from an EMBL/GenBank/DDBJ whole genome shotgun (WGS) entry which is preliminary data.</text>
</comment>
<dbReference type="EMBL" id="CALNXJ010000007">
    <property type="protein sequence ID" value="CAH3043881.1"/>
    <property type="molecule type" value="Genomic_DNA"/>
</dbReference>
<feature type="non-terminal residue" evidence="7">
    <location>
        <position position="1"/>
    </location>
</feature>
<dbReference type="InterPro" id="IPR013083">
    <property type="entry name" value="Znf_RING/FYVE/PHD"/>
</dbReference>
<dbReference type="PROSITE" id="PS50145">
    <property type="entry name" value="ZF_TRAF"/>
    <property type="match status" value="1"/>
</dbReference>
<keyword evidence="2 4" id="KW-0863">Zinc-finger</keyword>
<proteinExistence type="predicted"/>
<dbReference type="PANTHER" id="PTHR16295:SF10">
    <property type="entry name" value="EXPRESSED PROTEIN"/>
    <property type="match status" value="1"/>
</dbReference>
<dbReference type="PANTHER" id="PTHR16295">
    <property type="entry name" value="TRAF-TYPE ZINC FINGER PROTEIN-RELATED"/>
    <property type="match status" value="1"/>
</dbReference>
<evidence type="ECO:0000259" key="6">
    <source>
        <dbReference type="PROSITE" id="PS50145"/>
    </source>
</evidence>
<dbReference type="Gene3D" id="3.30.40.10">
    <property type="entry name" value="Zinc/RING finger domain, C3HC4 (zinc finger)"/>
    <property type="match status" value="1"/>
</dbReference>
<protein>
    <recommendedName>
        <fullName evidence="6">TRAF-type domain-containing protein</fullName>
    </recommendedName>
</protein>
<dbReference type="GO" id="GO:0005739">
    <property type="term" value="C:mitochondrion"/>
    <property type="evidence" value="ECO:0007669"/>
    <property type="project" value="TreeGrafter"/>
</dbReference>
<name>A0AAU9W1T2_9CNID</name>
<evidence type="ECO:0000256" key="2">
    <source>
        <dbReference type="ARBA" id="ARBA00022771"/>
    </source>
</evidence>
<keyword evidence="1 4" id="KW-0479">Metal-binding</keyword>